<dbReference type="PROSITE" id="PS50215">
    <property type="entry name" value="ADAM_MEPRO"/>
    <property type="match status" value="1"/>
</dbReference>
<sequence>MRLRYLLAALTLAGGQACPAADLLQAEIGEQVELAPFAYGEQKRFVSPMVLKRIDVYAPHARVLVANQSGLREVERSNLRFFISDNGSASRLLLTLAADDQLISGTVFEPGGIYQFRARLEHGQSLRLLDSQRLSMDDTASQCAQGTLRQPLLRPDQGLSPQALRPVTDKGAGLQRLAIAIDTDNELLQRRFGNNSGTAINYLANLFAGLNLFYERDLGLRVVQGSVILRPSTIADPYPSTGSDSTRDQLNELAEHWRLNHAAIERTLTLQLSGKALNGCQSNGIAYVLNDLNGVLPAQPGLPDGFDDRNYCAAKGFRITDENATFGHYGLVRVFNGLAPCTQFSGSIAAQDVTLVGHELGHLLGVRHSHCTHASGNSPKINVSVGTIDRCYNAEPECYAGPVSCPIDNSEFGQGSLMSYCNFPPPNGAQCLPNSGQVLQEFHPAQQSFLLQRIADNVGSGCIIADDAAVGPTLSPLMPTADSSTALAGGSVGAVSEGQIQFSRSGGTGAGSTSLVCSAAGASLSLVSGSTQTISVGGPVDPVALQFVLSDSEQAGSVVCTATPSNGSVSSFQFHFSVPAGVIQAPCPADTLFRTGFESDEIPCD</sequence>
<organism evidence="3 4">
    <name type="scientific">Pseudomarimonas arenosa</name>
    <dbReference type="NCBI Taxonomy" id="2774145"/>
    <lineage>
        <taxon>Bacteria</taxon>
        <taxon>Pseudomonadati</taxon>
        <taxon>Pseudomonadota</taxon>
        <taxon>Gammaproteobacteria</taxon>
        <taxon>Lysobacterales</taxon>
        <taxon>Lysobacteraceae</taxon>
        <taxon>Pseudomarimonas</taxon>
    </lineage>
</organism>
<proteinExistence type="predicted"/>
<gene>
    <name evidence="3" type="ORF">IFO71_04555</name>
</gene>
<evidence type="ECO:0000313" key="3">
    <source>
        <dbReference type="EMBL" id="MBD8525006.1"/>
    </source>
</evidence>
<dbReference type="InterPro" id="IPR024079">
    <property type="entry name" value="MetalloPept_cat_dom_sf"/>
</dbReference>
<evidence type="ECO:0000259" key="2">
    <source>
        <dbReference type="PROSITE" id="PS50215"/>
    </source>
</evidence>
<dbReference type="GO" id="GO:0006508">
    <property type="term" value="P:proteolysis"/>
    <property type="evidence" value="ECO:0007669"/>
    <property type="project" value="InterPro"/>
</dbReference>
<keyword evidence="1" id="KW-0732">Signal</keyword>
<keyword evidence="4" id="KW-1185">Reference proteome</keyword>
<evidence type="ECO:0000256" key="1">
    <source>
        <dbReference type="SAM" id="SignalP"/>
    </source>
</evidence>
<dbReference type="RefSeq" id="WP_192028357.1">
    <property type="nucleotide sequence ID" value="NZ_JACYTR010000006.1"/>
</dbReference>
<feature type="chain" id="PRO_5043890365" description="Peptidase M12B domain-containing protein" evidence="1">
    <location>
        <begin position="21"/>
        <end position="605"/>
    </location>
</feature>
<dbReference type="Pfam" id="PF13688">
    <property type="entry name" value="Reprolysin_5"/>
    <property type="match status" value="1"/>
</dbReference>
<dbReference type="PROSITE" id="PS51257">
    <property type="entry name" value="PROKAR_LIPOPROTEIN"/>
    <property type="match status" value="1"/>
</dbReference>
<dbReference type="AlphaFoldDB" id="A0AAW3ZL18"/>
<comment type="caution">
    <text evidence="3">The sequence shown here is derived from an EMBL/GenBank/DDBJ whole genome shotgun (WGS) entry which is preliminary data.</text>
</comment>
<reference evidence="3 4" key="1">
    <citation type="submission" date="2020-09" db="EMBL/GenBank/DDBJ databases">
        <title>Pseudoxanthomonas sp. CAU 1598 isolated from sand of Yaerae Beach.</title>
        <authorList>
            <person name="Kim W."/>
        </authorList>
    </citation>
    <scope>NUCLEOTIDE SEQUENCE [LARGE SCALE GENOMIC DNA]</scope>
    <source>
        <strain evidence="3 4">CAU 1598</strain>
    </source>
</reference>
<evidence type="ECO:0000313" key="4">
    <source>
        <dbReference type="Proteomes" id="UP000613768"/>
    </source>
</evidence>
<dbReference type="InterPro" id="IPR001590">
    <property type="entry name" value="Peptidase_M12B"/>
</dbReference>
<accession>A0AAW3ZL18</accession>
<dbReference type="EMBL" id="JACYTR010000006">
    <property type="protein sequence ID" value="MBD8525006.1"/>
    <property type="molecule type" value="Genomic_DNA"/>
</dbReference>
<dbReference type="Gene3D" id="3.40.390.10">
    <property type="entry name" value="Collagenase (Catalytic Domain)"/>
    <property type="match status" value="1"/>
</dbReference>
<feature type="domain" description="Peptidase M12B" evidence="2">
    <location>
        <begin position="175"/>
        <end position="436"/>
    </location>
</feature>
<dbReference type="GO" id="GO:0004222">
    <property type="term" value="F:metalloendopeptidase activity"/>
    <property type="evidence" value="ECO:0007669"/>
    <property type="project" value="InterPro"/>
</dbReference>
<dbReference type="SUPFAM" id="SSF55486">
    <property type="entry name" value="Metalloproteases ('zincins'), catalytic domain"/>
    <property type="match status" value="1"/>
</dbReference>
<feature type="signal peptide" evidence="1">
    <location>
        <begin position="1"/>
        <end position="20"/>
    </location>
</feature>
<dbReference type="Proteomes" id="UP000613768">
    <property type="component" value="Unassembled WGS sequence"/>
</dbReference>
<name>A0AAW3ZL18_9GAMM</name>
<protein>
    <recommendedName>
        <fullName evidence="2">Peptidase M12B domain-containing protein</fullName>
    </recommendedName>
</protein>